<feature type="transmembrane region" description="Helical" evidence="1">
    <location>
        <begin position="64"/>
        <end position="81"/>
    </location>
</feature>
<dbReference type="Proteomes" id="UP000193920">
    <property type="component" value="Unassembled WGS sequence"/>
</dbReference>
<dbReference type="AlphaFoldDB" id="A0A1Y2BH90"/>
<evidence type="ECO:0000256" key="1">
    <source>
        <dbReference type="SAM" id="Phobius"/>
    </source>
</evidence>
<keyword evidence="3" id="KW-1185">Reference proteome</keyword>
<feature type="transmembrane region" description="Helical" evidence="1">
    <location>
        <begin position="158"/>
        <end position="183"/>
    </location>
</feature>
<dbReference type="EMBL" id="MCOG01000157">
    <property type="protein sequence ID" value="ORY34152.1"/>
    <property type="molecule type" value="Genomic_DNA"/>
</dbReference>
<proteinExistence type="predicted"/>
<feature type="transmembrane region" description="Helical" evidence="1">
    <location>
        <begin position="127"/>
        <end position="146"/>
    </location>
</feature>
<comment type="caution">
    <text evidence="2">The sequence shown here is derived from an EMBL/GenBank/DDBJ whole genome shotgun (WGS) entry which is preliminary data.</text>
</comment>
<evidence type="ECO:0000313" key="3">
    <source>
        <dbReference type="Proteomes" id="UP000193920"/>
    </source>
</evidence>
<feature type="transmembrane region" description="Helical" evidence="1">
    <location>
        <begin position="259"/>
        <end position="281"/>
    </location>
</feature>
<protein>
    <submittedName>
        <fullName evidence="2">Uncharacterized protein</fullName>
    </submittedName>
</protein>
<reference evidence="2 3" key="1">
    <citation type="submission" date="2016-08" db="EMBL/GenBank/DDBJ databases">
        <title>A Parts List for Fungal Cellulosomes Revealed by Comparative Genomics.</title>
        <authorList>
            <consortium name="DOE Joint Genome Institute"/>
            <person name="Haitjema C.H."/>
            <person name="Gilmore S.P."/>
            <person name="Henske J.K."/>
            <person name="Solomon K.V."/>
            <person name="De Groot R."/>
            <person name="Kuo A."/>
            <person name="Mondo S.J."/>
            <person name="Salamov A.A."/>
            <person name="Labutti K."/>
            <person name="Zhao Z."/>
            <person name="Chiniquy J."/>
            <person name="Barry K."/>
            <person name="Brewer H.M."/>
            <person name="Purvine S.O."/>
            <person name="Wright A.T."/>
            <person name="Boxma B."/>
            <person name="Van Alen T."/>
            <person name="Hackstein J.H."/>
            <person name="Baker S.E."/>
            <person name="Grigoriev I.V."/>
            <person name="O'Malley M.A."/>
        </authorList>
    </citation>
    <scope>NUCLEOTIDE SEQUENCE [LARGE SCALE GENOMIC DNA]</scope>
    <source>
        <strain evidence="2 3">G1</strain>
    </source>
</reference>
<sequence>MEQFKDDTIVIVNNFNLTQVFIRFNILAYACFIGTLYLSYFLFRLILGRVFNFERHKKSPAQHYHHLVDIFIYGTVLFIFGNYSQSFSWITALCIIIGLFGFASICELPFCRVSLQSLRTWDIKLKLICVGAIIIIACAAIYHFYLASQFMIDEDTSLFWPFLLAFVFICLFLFLSTFIVYKYQNLSFPSLKRRIIRIGERTKNIVMTRDEFEERKHDGSREIIDSEEVLFIDMPEVGFHLHHWQIFYYLAFFTRFDNVISEICAGLVIGIFMHGVSAYGFHDLLEE</sequence>
<feature type="transmembrane region" description="Helical" evidence="1">
    <location>
        <begin position="20"/>
        <end position="43"/>
    </location>
</feature>
<keyword evidence="1" id="KW-0812">Transmembrane</keyword>
<gene>
    <name evidence="2" type="ORF">LY90DRAFT_673288</name>
</gene>
<accession>A0A1Y2BH90</accession>
<keyword evidence="1" id="KW-1133">Transmembrane helix</keyword>
<feature type="transmembrane region" description="Helical" evidence="1">
    <location>
        <begin position="87"/>
        <end position="106"/>
    </location>
</feature>
<name>A0A1Y2BH90_9FUNG</name>
<dbReference type="OrthoDB" id="441660at2759"/>
<organism evidence="2 3">
    <name type="scientific">Neocallimastix californiae</name>
    <dbReference type="NCBI Taxonomy" id="1754190"/>
    <lineage>
        <taxon>Eukaryota</taxon>
        <taxon>Fungi</taxon>
        <taxon>Fungi incertae sedis</taxon>
        <taxon>Chytridiomycota</taxon>
        <taxon>Chytridiomycota incertae sedis</taxon>
        <taxon>Neocallimastigomycetes</taxon>
        <taxon>Neocallimastigales</taxon>
        <taxon>Neocallimastigaceae</taxon>
        <taxon>Neocallimastix</taxon>
    </lineage>
</organism>
<evidence type="ECO:0000313" key="2">
    <source>
        <dbReference type="EMBL" id="ORY34152.1"/>
    </source>
</evidence>
<keyword evidence="1" id="KW-0472">Membrane</keyword>